<dbReference type="GO" id="GO:0016874">
    <property type="term" value="F:ligase activity"/>
    <property type="evidence" value="ECO:0007669"/>
    <property type="project" value="UniProtKB-KW"/>
</dbReference>
<evidence type="ECO:0000313" key="7">
    <source>
        <dbReference type="EMBL" id="RUR27821.1"/>
    </source>
</evidence>
<name>A0A3S1DJ80_9GAMM</name>
<dbReference type="Pfam" id="PF04932">
    <property type="entry name" value="Wzy_C"/>
    <property type="match status" value="1"/>
</dbReference>
<protein>
    <submittedName>
        <fullName evidence="7">O-antigen ligase family protein</fullName>
    </submittedName>
</protein>
<feature type="transmembrane region" description="Helical" evidence="5">
    <location>
        <begin position="177"/>
        <end position="195"/>
    </location>
</feature>
<feature type="transmembrane region" description="Helical" evidence="5">
    <location>
        <begin position="224"/>
        <end position="243"/>
    </location>
</feature>
<dbReference type="InterPro" id="IPR051533">
    <property type="entry name" value="WaaL-like"/>
</dbReference>
<comment type="subcellular location">
    <subcellularLocation>
        <location evidence="1">Membrane</location>
        <topology evidence="1">Multi-pass membrane protein</topology>
    </subcellularLocation>
</comment>
<evidence type="ECO:0000256" key="4">
    <source>
        <dbReference type="ARBA" id="ARBA00023136"/>
    </source>
</evidence>
<keyword evidence="7" id="KW-0436">Ligase</keyword>
<feature type="transmembrane region" description="Helical" evidence="5">
    <location>
        <begin position="64"/>
        <end position="82"/>
    </location>
</feature>
<feature type="transmembrane region" description="Helical" evidence="5">
    <location>
        <begin position="145"/>
        <end position="170"/>
    </location>
</feature>
<evidence type="ECO:0000256" key="2">
    <source>
        <dbReference type="ARBA" id="ARBA00022692"/>
    </source>
</evidence>
<feature type="transmembrane region" description="Helical" evidence="5">
    <location>
        <begin position="94"/>
        <end position="109"/>
    </location>
</feature>
<keyword evidence="3 5" id="KW-1133">Transmembrane helix</keyword>
<proteinExistence type="predicted"/>
<gene>
    <name evidence="7" type="ORF">ELY33_14600</name>
</gene>
<sequence>MMSHHLLELSARLRLYNTCAVFLFGALALVVPSGYSVGVVMLLLGSGVLLINRPPLNLTRQDRLIIGVMVVYAVVSMAWAWWDGQGTRGFDKPSRFIFAVPVVLTIIAYPPRLSSLWAGLAVGAIGAGGWASWQKLAEGAWRATGYTHVIQFGNLSMLMGILCLAGLGWASCQPRRLPWFVFMLLGAFMGILGSLLSGSRGSWPSLPFVLVVLYISYGRQLPGLIKGVLLILLVTVGTSVYMVPQLGVQSRVHQAYDDVARYASGENLRSSVGDRFEMWKGASHLIQEKPFLGWGQNGYQDGMQSLADSGVINPYVTVYGHSHNDFIDTWAKRGLVGLIALLALYLIPLRLFFGQLNHPNHDLRSLAVAGVLLPVAYINFGLSQAFLAHNSGVMMYAFLLAVLWGCFTVRAKT</sequence>
<feature type="transmembrane region" description="Helical" evidence="5">
    <location>
        <begin position="20"/>
        <end position="52"/>
    </location>
</feature>
<dbReference type="AlphaFoldDB" id="A0A3S1DJ80"/>
<dbReference type="PANTHER" id="PTHR37422">
    <property type="entry name" value="TEICHURONIC ACID BIOSYNTHESIS PROTEIN TUAE"/>
    <property type="match status" value="1"/>
</dbReference>
<dbReference type="Proteomes" id="UP000287336">
    <property type="component" value="Unassembled WGS sequence"/>
</dbReference>
<evidence type="ECO:0000256" key="3">
    <source>
        <dbReference type="ARBA" id="ARBA00022989"/>
    </source>
</evidence>
<evidence type="ECO:0000256" key="1">
    <source>
        <dbReference type="ARBA" id="ARBA00004141"/>
    </source>
</evidence>
<dbReference type="PANTHER" id="PTHR37422:SF17">
    <property type="entry name" value="O-ANTIGEN LIGASE"/>
    <property type="match status" value="1"/>
</dbReference>
<reference evidence="7 8" key="1">
    <citation type="submission" date="2018-12" db="EMBL/GenBank/DDBJ databases">
        <title>three novel Halomonas strain isolated from plants.</title>
        <authorList>
            <person name="Sun C."/>
        </authorList>
    </citation>
    <scope>NUCLEOTIDE SEQUENCE [LARGE SCALE GENOMIC DNA]</scope>
    <source>
        <strain evidence="7 8">DSM 19434</strain>
    </source>
</reference>
<feature type="transmembrane region" description="Helical" evidence="5">
    <location>
        <begin position="365"/>
        <end position="387"/>
    </location>
</feature>
<feature type="transmembrane region" description="Helical" evidence="5">
    <location>
        <begin position="201"/>
        <end position="217"/>
    </location>
</feature>
<accession>A0A3S1DJ80</accession>
<keyword evidence="8" id="KW-1185">Reference proteome</keyword>
<feature type="domain" description="O-antigen ligase-related" evidence="6">
    <location>
        <begin position="186"/>
        <end position="342"/>
    </location>
</feature>
<dbReference type="OrthoDB" id="8576060at2"/>
<comment type="caution">
    <text evidence="7">The sequence shown here is derived from an EMBL/GenBank/DDBJ whole genome shotgun (WGS) entry which is preliminary data.</text>
</comment>
<keyword evidence="2 5" id="KW-0812">Transmembrane</keyword>
<keyword evidence="4 5" id="KW-0472">Membrane</keyword>
<evidence type="ECO:0000313" key="8">
    <source>
        <dbReference type="Proteomes" id="UP000287336"/>
    </source>
</evidence>
<evidence type="ECO:0000259" key="6">
    <source>
        <dbReference type="Pfam" id="PF04932"/>
    </source>
</evidence>
<dbReference type="EMBL" id="RZHG01000027">
    <property type="protein sequence ID" value="RUR27821.1"/>
    <property type="molecule type" value="Genomic_DNA"/>
</dbReference>
<dbReference type="RefSeq" id="WP_126948638.1">
    <property type="nucleotide sequence ID" value="NZ_RZHG01000027.1"/>
</dbReference>
<dbReference type="InterPro" id="IPR007016">
    <property type="entry name" value="O-antigen_ligase-rel_domated"/>
</dbReference>
<feature type="transmembrane region" description="Helical" evidence="5">
    <location>
        <begin position="116"/>
        <end position="133"/>
    </location>
</feature>
<feature type="transmembrane region" description="Helical" evidence="5">
    <location>
        <begin position="393"/>
        <end position="411"/>
    </location>
</feature>
<dbReference type="GO" id="GO:0016020">
    <property type="term" value="C:membrane"/>
    <property type="evidence" value="ECO:0007669"/>
    <property type="project" value="UniProtKB-SubCell"/>
</dbReference>
<evidence type="ECO:0000256" key="5">
    <source>
        <dbReference type="SAM" id="Phobius"/>
    </source>
</evidence>
<feature type="transmembrane region" description="Helical" evidence="5">
    <location>
        <begin position="334"/>
        <end position="353"/>
    </location>
</feature>
<organism evidence="7 8">
    <name type="scientific">Vreelandella andesensis</name>
    <dbReference type="NCBI Taxonomy" id="447567"/>
    <lineage>
        <taxon>Bacteria</taxon>
        <taxon>Pseudomonadati</taxon>
        <taxon>Pseudomonadota</taxon>
        <taxon>Gammaproteobacteria</taxon>
        <taxon>Oceanospirillales</taxon>
        <taxon>Halomonadaceae</taxon>
        <taxon>Vreelandella</taxon>
    </lineage>
</organism>